<comment type="caution">
    <text evidence="2">The sequence shown here is derived from an EMBL/GenBank/DDBJ whole genome shotgun (WGS) entry which is preliminary data.</text>
</comment>
<evidence type="ECO:0000313" key="2">
    <source>
        <dbReference type="EMBL" id="MBG0739055.1"/>
    </source>
</evidence>
<dbReference type="Proteomes" id="UP000655366">
    <property type="component" value="Unassembled WGS sequence"/>
</dbReference>
<dbReference type="EMBL" id="JADNYM010000007">
    <property type="protein sequence ID" value="MBG0739055.1"/>
    <property type="molecule type" value="Genomic_DNA"/>
</dbReference>
<proteinExistence type="predicted"/>
<sequence length="193" mass="20331">MNPPTYTRRLTRREMHSSRAVAAVITAVVIILVLAWLGTETILSLLGRPPLLVSPLSIGGWVSGLPTATVPSGLAAAGAGIAVVGLILFLLAVLPGSRGRHVLLSERSAVVVDDDVVAAAISRAARRSASLVPEQVNTRISRRRLEVMVYPTSGVRVDCESIRAAVQEELSRYALQPAPTVKITVSTRGAVGV</sequence>
<reference evidence="2 3" key="1">
    <citation type="submission" date="2020-11" db="EMBL/GenBank/DDBJ databases">
        <title>Arthrobacter antarcticus sp. nov., isolated from Antarctic Soil.</title>
        <authorList>
            <person name="Li J."/>
        </authorList>
    </citation>
    <scope>NUCLEOTIDE SEQUENCE [LARGE SCALE GENOMIC DNA]</scope>
    <source>
        <strain evidence="2 3">Z1-20</strain>
    </source>
</reference>
<gene>
    <name evidence="2" type="ORF">IV500_06535</name>
</gene>
<keyword evidence="3" id="KW-1185">Reference proteome</keyword>
<dbReference type="RefSeq" id="WP_196396012.1">
    <property type="nucleotide sequence ID" value="NZ_JADNYM010000007.1"/>
</dbReference>
<dbReference type="AlphaFoldDB" id="A0A931CMU0"/>
<evidence type="ECO:0000313" key="3">
    <source>
        <dbReference type="Proteomes" id="UP000655366"/>
    </source>
</evidence>
<protein>
    <recommendedName>
        <fullName evidence="4">Alkaline shock response membrane anchor protein AmaP</fullName>
    </recommendedName>
</protein>
<feature type="transmembrane region" description="Helical" evidence="1">
    <location>
        <begin position="20"/>
        <end position="39"/>
    </location>
</feature>
<evidence type="ECO:0000256" key="1">
    <source>
        <dbReference type="SAM" id="Phobius"/>
    </source>
</evidence>
<accession>A0A931CMU0</accession>
<organism evidence="2 3">
    <name type="scientific">Arthrobacter terrae</name>
    <dbReference type="NCBI Taxonomy" id="2935737"/>
    <lineage>
        <taxon>Bacteria</taxon>
        <taxon>Bacillati</taxon>
        <taxon>Actinomycetota</taxon>
        <taxon>Actinomycetes</taxon>
        <taxon>Micrococcales</taxon>
        <taxon>Micrococcaceae</taxon>
        <taxon>Arthrobacter</taxon>
    </lineage>
</organism>
<feature type="transmembrane region" description="Helical" evidence="1">
    <location>
        <begin position="74"/>
        <end position="94"/>
    </location>
</feature>
<keyword evidence="1" id="KW-0812">Transmembrane</keyword>
<evidence type="ECO:0008006" key="4">
    <source>
        <dbReference type="Google" id="ProtNLM"/>
    </source>
</evidence>
<name>A0A931CMU0_9MICC</name>
<keyword evidence="1" id="KW-1133">Transmembrane helix</keyword>
<keyword evidence="1" id="KW-0472">Membrane</keyword>